<dbReference type="EMBL" id="OMOQ01000004">
    <property type="protein sequence ID" value="SPH24795.1"/>
    <property type="molecule type" value="Genomic_DNA"/>
</dbReference>
<dbReference type="GO" id="GO:0004497">
    <property type="term" value="F:monooxygenase activity"/>
    <property type="evidence" value="ECO:0007669"/>
    <property type="project" value="TreeGrafter"/>
</dbReference>
<sequence>MTQENATPVLVIGAGLSGLACAKALAQRDIPVTILEAGDRVADPWRRRHPALRLNIHRRFARLPGQDAPRSDGVFLKRDTVVTHLARYADGLNVPIQFGAQVTGIARTTTSWRVSTKAGVYAAAHVVIATGRDRVPHIPDWPGRDEYAGEFLHSADLGDVSRFDGRRVLVVGAGNSGTDVLNHLARHNPAEVEVSIRHGPAVLPTRVFGFPMHRLARLFAALPTGALDPAFKVTERLFLGNLRRYGLPRHPDGGGTRMLRDGVTFALDDGFVAALRAGRFRVVPRVEGFDKGYVRLADGTSCAPEVVIAATGYRTGLASLLGHLRVLDDSGQPNHPMGERDPNNPGLWFTGFRPIFTGFFDAACIAAEQIATGIVAEPARRAVGRCPAALARIDSGRGNLRLWSSSGGCERAPYPGRLTAWTSSAARCGACHPRAQAPRSRNCRAGRRVCRRARRPW</sequence>
<gene>
    <name evidence="2" type="primary">czcO</name>
    <name evidence="2" type="ORF">DEA8626_03832</name>
</gene>
<dbReference type="SUPFAM" id="SSF51905">
    <property type="entry name" value="FAD/NAD(P)-binding domain"/>
    <property type="match status" value="2"/>
</dbReference>
<evidence type="ECO:0000313" key="2">
    <source>
        <dbReference type="EMBL" id="SPH24795.1"/>
    </source>
</evidence>
<dbReference type="GO" id="GO:0050660">
    <property type="term" value="F:flavin adenine dinucleotide binding"/>
    <property type="evidence" value="ECO:0007669"/>
    <property type="project" value="TreeGrafter"/>
</dbReference>
<dbReference type="OrthoDB" id="9808049at2"/>
<dbReference type="EC" id="1.-.-.-" evidence="2"/>
<organism evidence="2 3">
    <name type="scientific">Albidovulum aquaemixtae</name>
    <dbReference type="NCBI Taxonomy" id="1542388"/>
    <lineage>
        <taxon>Bacteria</taxon>
        <taxon>Pseudomonadati</taxon>
        <taxon>Pseudomonadota</taxon>
        <taxon>Alphaproteobacteria</taxon>
        <taxon>Rhodobacterales</taxon>
        <taxon>Paracoccaceae</taxon>
        <taxon>Albidovulum</taxon>
    </lineage>
</organism>
<dbReference type="PRINTS" id="PR00469">
    <property type="entry name" value="PNDRDTASEII"/>
</dbReference>
<dbReference type="Gene3D" id="3.50.50.60">
    <property type="entry name" value="FAD/NAD(P)-binding domain"/>
    <property type="match status" value="1"/>
</dbReference>
<dbReference type="InterPro" id="IPR036188">
    <property type="entry name" value="FAD/NAD-bd_sf"/>
</dbReference>
<dbReference type="Pfam" id="PF13738">
    <property type="entry name" value="Pyr_redox_3"/>
    <property type="match status" value="1"/>
</dbReference>
<evidence type="ECO:0000313" key="3">
    <source>
        <dbReference type="Proteomes" id="UP000244924"/>
    </source>
</evidence>
<dbReference type="PANTHER" id="PTHR43539">
    <property type="entry name" value="FLAVIN-BINDING MONOOXYGENASE-LIKE PROTEIN (AFU_ORTHOLOGUE AFUA_4G09220)"/>
    <property type="match status" value="1"/>
</dbReference>
<keyword evidence="3" id="KW-1185">Reference proteome</keyword>
<dbReference type="InterPro" id="IPR050982">
    <property type="entry name" value="Auxin_biosynth/cation_transpt"/>
</dbReference>
<dbReference type="Proteomes" id="UP000244924">
    <property type="component" value="Unassembled WGS sequence"/>
</dbReference>
<name>A0A2R8BMY2_9RHOB</name>
<accession>A0A2R8BMY2</accession>
<dbReference type="PANTHER" id="PTHR43539:SF78">
    <property type="entry name" value="FLAVIN-CONTAINING MONOOXYGENASE"/>
    <property type="match status" value="1"/>
</dbReference>
<dbReference type="PRINTS" id="PR00368">
    <property type="entry name" value="FADPNR"/>
</dbReference>
<protein>
    <submittedName>
        <fullName evidence="2">Putative oxidoreductase CzcO</fullName>
        <ecNumber evidence="2">1.-.-.-</ecNumber>
    </submittedName>
</protein>
<dbReference type="AlphaFoldDB" id="A0A2R8BMY2"/>
<keyword evidence="1 2" id="KW-0560">Oxidoreductase</keyword>
<proteinExistence type="predicted"/>
<dbReference type="GO" id="GO:0005829">
    <property type="term" value="C:cytosol"/>
    <property type="evidence" value="ECO:0007669"/>
    <property type="project" value="TreeGrafter"/>
</dbReference>
<evidence type="ECO:0000256" key="1">
    <source>
        <dbReference type="ARBA" id="ARBA00023002"/>
    </source>
</evidence>
<reference evidence="2 3" key="1">
    <citation type="submission" date="2018-03" db="EMBL/GenBank/DDBJ databases">
        <authorList>
            <person name="Keele B.F."/>
        </authorList>
    </citation>
    <scope>NUCLEOTIDE SEQUENCE [LARGE SCALE GENOMIC DNA]</scope>
    <source>
        <strain evidence="2 3">CECT 8626</strain>
    </source>
</reference>